<dbReference type="Gene3D" id="3.40.50.1980">
    <property type="entry name" value="Nitrogenase molybdenum iron protein domain"/>
    <property type="match status" value="2"/>
</dbReference>
<dbReference type="PANTHER" id="PTHR30535">
    <property type="entry name" value="VITAMIN B12-BINDING PROTEIN"/>
    <property type="match status" value="1"/>
</dbReference>
<feature type="domain" description="Fe/B12 periplasmic-binding" evidence="1">
    <location>
        <begin position="57"/>
        <end position="355"/>
    </location>
</feature>
<dbReference type="EMBL" id="JBDLBR010000003">
    <property type="protein sequence ID" value="MEN7537842.1"/>
    <property type="molecule type" value="Genomic_DNA"/>
</dbReference>
<comment type="caution">
    <text evidence="2">The sequence shown here is derived from an EMBL/GenBank/DDBJ whole genome shotgun (WGS) entry which is preliminary data.</text>
</comment>
<name>A0ABV0CYR5_9SPHN</name>
<sequence>MSTISHIHRDWRGAMQALAVAVALLVLAACSEAEVSVATESSTIVDVAGREVAIEGQKTRLAIDDSRYLIALSLLHEDPASLLAGWAHDSNRLGEETYAAMLERAPGLADLPRIASSAQEFNVESLIAARPDVAILSTESGVTEDQIARVEAAGIPVVMLDFFTSPMQNLERSVTVLGKITGREEQAERFLAFRRERIAAIEAALADLPDSERKLVFMEAHAGGSPDCCNSPGSGNASEYLELVGGHNIGADTIAQASGKLSLEYVLSRNPAVYIGTGGPHLAAKGGLVLGAGFSPETARQSLQRVTARPGIADLAAVRAGKAYGYSHQLLNSPLDIVAIETFAKWLHPERFAALDPAQTLTRIGEDFGAVTPAGSYWIALKP</sequence>
<dbReference type="InterPro" id="IPR050902">
    <property type="entry name" value="ABC_Transporter_SBP"/>
</dbReference>
<proteinExistence type="predicted"/>
<dbReference type="Pfam" id="PF01497">
    <property type="entry name" value="Peripla_BP_2"/>
    <property type="match status" value="1"/>
</dbReference>
<keyword evidence="3" id="KW-1185">Reference proteome</keyword>
<evidence type="ECO:0000259" key="1">
    <source>
        <dbReference type="PROSITE" id="PS50983"/>
    </source>
</evidence>
<evidence type="ECO:0000313" key="3">
    <source>
        <dbReference type="Proteomes" id="UP001484535"/>
    </source>
</evidence>
<organism evidence="2 3">
    <name type="scientific">Aurantiacibacter flavus</name>
    <dbReference type="NCBI Taxonomy" id="3145232"/>
    <lineage>
        <taxon>Bacteria</taxon>
        <taxon>Pseudomonadati</taxon>
        <taxon>Pseudomonadota</taxon>
        <taxon>Alphaproteobacteria</taxon>
        <taxon>Sphingomonadales</taxon>
        <taxon>Erythrobacteraceae</taxon>
        <taxon>Aurantiacibacter</taxon>
    </lineage>
</organism>
<dbReference type="RefSeq" id="WP_346785283.1">
    <property type="nucleotide sequence ID" value="NZ_JBDLBR010000003.1"/>
</dbReference>
<evidence type="ECO:0000313" key="2">
    <source>
        <dbReference type="EMBL" id="MEN7537842.1"/>
    </source>
</evidence>
<dbReference type="Proteomes" id="UP001484535">
    <property type="component" value="Unassembled WGS sequence"/>
</dbReference>
<gene>
    <name evidence="2" type="ORF">ABDJ38_11715</name>
</gene>
<dbReference type="PROSITE" id="PS50983">
    <property type="entry name" value="FE_B12_PBP"/>
    <property type="match status" value="1"/>
</dbReference>
<reference evidence="2 3" key="1">
    <citation type="submission" date="2024-05" db="EMBL/GenBank/DDBJ databases">
        <authorList>
            <person name="Park S."/>
        </authorList>
    </citation>
    <scope>NUCLEOTIDE SEQUENCE [LARGE SCALE GENOMIC DNA]</scope>
    <source>
        <strain evidence="2 3">DGU5</strain>
    </source>
</reference>
<accession>A0ABV0CYR5</accession>
<protein>
    <submittedName>
        <fullName evidence="2">ABC transporter substrate-binding protein</fullName>
    </submittedName>
</protein>
<dbReference type="SUPFAM" id="SSF53807">
    <property type="entry name" value="Helical backbone' metal receptor"/>
    <property type="match status" value="1"/>
</dbReference>
<dbReference type="InterPro" id="IPR002491">
    <property type="entry name" value="ABC_transptr_periplasmic_BD"/>
</dbReference>
<dbReference type="PANTHER" id="PTHR30535:SF34">
    <property type="entry name" value="MOLYBDATE-BINDING PROTEIN MOLA"/>
    <property type="match status" value="1"/>
</dbReference>